<dbReference type="Pfam" id="PF16956">
    <property type="entry name" value="Porin_7"/>
    <property type="match status" value="1"/>
</dbReference>
<evidence type="ECO:0000313" key="2">
    <source>
        <dbReference type="Proteomes" id="UP000663281"/>
    </source>
</evidence>
<gene>
    <name evidence="1" type="ORF">JYB88_17430</name>
</gene>
<accession>A0A974XRH9</accession>
<dbReference type="SUPFAM" id="SSF56935">
    <property type="entry name" value="Porins"/>
    <property type="match status" value="1"/>
</dbReference>
<organism evidence="1 2">
    <name type="scientific">Shewanella cyperi</name>
    <dbReference type="NCBI Taxonomy" id="2814292"/>
    <lineage>
        <taxon>Bacteria</taxon>
        <taxon>Pseudomonadati</taxon>
        <taxon>Pseudomonadota</taxon>
        <taxon>Gammaproteobacteria</taxon>
        <taxon>Alteromonadales</taxon>
        <taxon>Shewanellaceae</taxon>
        <taxon>Shewanella</taxon>
    </lineage>
</organism>
<dbReference type="Proteomes" id="UP000663281">
    <property type="component" value="Chromosome"/>
</dbReference>
<dbReference type="KEGG" id="scyp:JYB88_17430"/>
<dbReference type="InterPro" id="IPR031593">
    <property type="entry name" value="Porin_7"/>
</dbReference>
<proteinExistence type="predicted"/>
<dbReference type="AlphaFoldDB" id="A0A974XRH9"/>
<reference evidence="1 2" key="1">
    <citation type="submission" date="2021-03" db="EMBL/GenBank/DDBJ databases">
        <title>Novel species identification of genus Shewanella.</title>
        <authorList>
            <person name="Liu G."/>
            <person name="Zhang Q."/>
        </authorList>
    </citation>
    <scope>NUCLEOTIDE SEQUENCE [LARGE SCALE GENOMIC DNA]</scope>
    <source>
        <strain evidence="1 2">FJAT-53726</strain>
    </source>
</reference>
<protein>
    <submittedName>
        <fullName evidence="1">Porin</fullName>
    </submittedName>
</protein>
<dbReference type="EMBL" id="CP071504">
    <property type="protein sequence ID" value="QSX31976.1"/>
    <property type="molecule type" value="Genomic_DNA"/>
</dbReference>
<keyword evidence="2" id="KW-1185">Reference proteome</keyword>
<sequence length="257" mass="28324">MMLASGLSYAAADVPFQHEASVSYGSNTDDFGDGSWNLGYRFYASPVSQEQQPYALSGFLAQTSNLGAGYTTVDDADLDAYHLDGQYVFSNKWFLLAGYDKVEFGSDFASFDSHVYSFGGGYYFNDHSAAFASYSRQESDSNWPGSDFSVDHYALGVRSYIKMQSTAGVDLQMNVTHSRMDGDSNSALNLNADWYLTRSWSIGGHYSIDEDGDDAYGLQTAYWLRLSDNISLTFALAKTIEPDSDGMFAKIGLNGRF</sequence>
<evidence type="ECO:0000313" key="1">
    <source>
        <dbReference type="EMBL" id="QSX31976.1"/>
    </source>
</evidence>
<name>A0A974XRH9_9GAMM</name>